<dbReference type="InterPro" id="IPR002156">
    <property type="entry name" value="RNaseH_domain"/>
</dbReference>
<dbReference type="SUPFAM" id="SSF56672">
    <property type="entry name" value="DNA/RNA polymerases"/>
    <property type="match status" value="1"/>
</dbReference>
<dbReference type="EnsemblPlants" id="evm.model.01.1890">
    <property type="protein sequence ID" value="cds.evm.model.01.1890"/>
    <property type="gene ID" value="evm.TU.01.1890"/>
</dbReference>
<dbReference type="GO" id="GO:0004523">
    <property type="term" value="F:RNA-DNA hybrid ribonuclease activity"/>
    <property type="evidence" value="ECO:0007669"/>
    <property type="project" value="InterPro"/>
</dbReference>
<feature type="compositionally biased region" description="Polar residues" evidence="2">
    <location>
        <begin position="512"/>
        <end position="528"/>
    </location>
</feature>
<dbReference type="CDD" id="cd01650">
    <property type="entry name" value="RT_nLTR_like"/>
    <property type="match status" value="1"/>
</dbReference>
<dbReference type="Pfam" id="PF00078">
    <property type="entry name" value="RVT_1"/>
    <property type="match status" value="1"/>
</dbReference>
<dbReference type="Pfam" id="PF14392">
    <property type="entry name" value="zf-CCHC_4"/>
    <property type="match status" value="1"/>
</dbReference>
<dbReference type="Gramene" id="evm.model.01.1890">
    <property type="protein sequence ID" value="cds.evm.model.01.1890"/>
    <property type="gene ID" value="evm.TU.01.1890"/>
</dbReference>
<proteinExistence type="predicted"/>
<keyword evidence="1" id="KW-0862">Zinc</keyword>
<dbReference type="InterPro" id="IPR012337">
    <property type="entry name" value="RNaseH-like_sf"/>
</dbReference>
<dbReference type="InterPro" id="IPR026960">
    <property type="entry name" value="RVT-Znf"/>
</dbReference>
<dbReference type="SUPFAM" id="SSF53098">
    <property type="entry name" value="Ribonuclease H-like"/>
    <property type="match status" value="1"/>
</dbReference>
<feature type="region of interest" description="Disordered" evidence="2">
    <location>
        <begin position="261"/>
        <end position="280"/>
    </location>
</feature>
<dbReference type="Pfam" id="PF03372">
    <property type="entry name" value="Exo_endo_phos"/>
    <property type="match status" value="1"/>
</dbReference>
<dbReference type="GO" id="GO:0008270">
    <property type="term" value="F:zinc ion binding"/>
    <property type="evidence" value="ECO:0007669"/>
    <property type="project" value="UniProtKB-KW"/>
</dbReference>
<keyword evidence="6" id="KW-1185">Reference proteome</keyword>
<dbReference type="InterPro" id="IPR000477">
    <property type="entry name" value="RT_dom"/>
</dbReference>
<dbReference type="InterPro" id="IPR044730">
    <property type="entry name" value="RNase_H-like_dom_plant"/>
</dbReference>
<dbReference type="Pfam" id="PF13456">
    <property type="entry name" value="RVT_3"/>
    <property type="match status" value="1"/>
</dbReference>
<evidence type="ECO:0000313" key="6">
    <source>
        <dbReference type="Proteomes" id="UP000596661"/>
    </source>
</evidence>
<feature type="region of interest" description="Disordered" evidence="2">
    <location>
        <begin position="1"/>
        <end position="46"/>
    </location>
</feature>
<feature type="region of interest" description="Disordered" evidence="2">
    <location>
        <begin position="504"/>
        <end position="559"/>
    </location>
</feature>
<dbReference type="InterPro" id="IPR043502">
    <property type="entry name" value="DNA/RNA_pol_sf"/>
</dbReference>
<evidence type="ECO:0000259" key="4">
    <source>
        <dbReference type="PROSITE" id="PS50878"/>
    </source>
</evidence>
<dbReference type="PROSITE" id="PS50158">
    <property type="entry name" value="ZF_CCHC"/>
    <property type="match status" value="1"/>
</dbReference>
<sequence length="1927" mass="219632">MVNPREATQDDTVQANGPPEVITVDDNDPSNGTPEVNAPELNHQPPQSNEVIMEESINEAEERLVVSPACNNPEKTNDDIEVLRSNFLESMTLELEPDFELTAEVVDTGVLASFFGGKGVSKSRLREILSQIWKLKGYWKFKTLKPGAIIVKMSEGILKFQVEIDTSHQLTSGFFLDVKRGRREWIQFRYFKLPKLCYNCGYLGHDKKECFRSTAFAYPPQGEAVPAYGPWMKAETAIYSCFNTRNQLDFFREGLRIPSTPATVTPADDPRSKAKGKRPVQDLREQVLNQTASFKPTKKVIRVNNNGPGSVFGKNLKVVKNTHAYPTDKASKHQAFVSLRSKQLEKGRRARSISPSVLRRPIQGNNSTPSDIDILNKFSSRPPPNPADNGILTTIMANIGPTYDQMVEKAHVELCQSRQPHKHPEPTHFPWPIYADEIGLAEELMGPAPIDKFEPTPTLFHDPIDVSDLIHQCPQPRKRKASLTLIPYVQHTAENTMDFSQEIPPMAEFSPAPNSTFKMGSGPSSSSTKNDKRRRKGSRSKATIAKKNRNTNNNADCENNAQRNLIDTLNLVDVPIENPTPQAISAWVYRHKVDCVFLMETKVTKYAMEVLARKLGFNNIKCSGAKGLAGGSCLMWNNNINLVMNYFDEGFFEATVWDVHTQLNWKFYAVYGTPYVGAKEAFWRSMEIEFSNCQLPWVLIGDLNCICNYEEKAGGRKVSSHDTKWLNSFLEETGGVDLHFIGNKFTWQNNRFSGGLIRERLDRAICSPDWLLEYGSAGIHNLPISVSDHAPIILDTHLFASRGFIPFRFFEAWTWEESCKQEVASAWSISNGNNTASFIKNTHKARVALQAWKKKYKTVSEGDIKDLETRLQWLQNQPISELFKEEEARIQSQIRISWSKLESMWRQKSRETWLSLGDKNTRFFHASTIIRRRRNSIWSIKDKEGRIWKDKKHIAKVINIHFQELYTSSNPSINEDLTSLFSNRIDALSNEQLVAIPSDEEIKASVFNLHPLKAPGPDGFSGCFYRKYWDVVGPNLCIMVKEFFASGIIHPKLNNTFVCLIPKVEFPQRVEQFRPISLCNFSYKVIAKILSNRLRPLMNDLVSPLQSAFIPGRWIAESSILTQEIIHKIRNKRGLGGLMALKLDMHKAYDKMEWGFLEKVLNANGFNERSRKILMACVSSVSYSVLLNGSPLKKIVPQRGLRQGDPLSPFLFLLCQEVLSKLICRAEERGLIHGIKIAHTAPPVSHLMFADDTILFARANEEEAKNLMDCISIYEKWSGQSCSKPKSSVLFSKNLTVQRRNRILGNLNIDQVNGEERHLGNPFVFSRRKKENYARLKESLMKRLEGWKMKLLSYAGRLTLIKNVTSAIPIYAMSTSKIPLSSCRELDSLMRKYWWLGKVDKDRYLALKAWDQICQPKISGGLGLRRCEDMNRALLAKLAWSLATREDRSWVNCLLKKYCVHENFWCVKKKNNDSFQWKCILESRDIINKGTISIAASGFSINFWDQPWIPWLEFHEFQELMNGIRGRGYTIKSLGDISHQNKWNDEIIKQVFGTELGNRICNIPRIPAPFTDQIYWKNNQKGNFTVKDAYQVDNAHRFAPSKRIWKWIWEEGVLPRNSVMLWKVLNEAIPTKNRLHFLQDKTCSLCDYDLENASHLFFNCNFARAIWFGGLFPLRIDGIASESLITLLETIIDIFQGNSRVDILNYLGCALSEIWHQRNAYCIRDAAINIDLVLGRIRKSFFEVQQAGANSIRHQVTDQVADGSEALQNSIDEQERQCCNIIFTDASWTNINAGIASVDIDTFSGFWFVKAQKVQAHSVLEAELLAIQLALTRAIEKGWQKVHILSDSKVAVQALSKPFRVPDWRVANVFYSVVNLSKQFLVCLFFFINRSFNVVADGAAKNVRTNSELAVLYQGEGNPPVIPIYFN</sequence>
<dbReference type="InterPro" id="IPR001878">
    <property type="entry name" value="Znf_CCHC"/>
</dbReference>
<keyword evidence="1" id="KW-0863">Zinc-finger</keyword>
<dbReference type="PANTHER" id="PTHR33116:SF86">
    <property type="entry name" value="REVERSE TRANSCRIPTASE DOMAIN-CONTAINING PROTEIN"/>
    <property type="match status" value="1"/>
</dbReference>
<evidence type="ECO:0008006" key="7">
    <source>
        <dbReference type="Google" id="ProtNLM"/>
    </source>
</evidence>
<feature type="compositionally biased region" description="Basic residues" evidence="2">
    <location>
        <begin position="531"/>
        <end position="549"/>
    </location>
</feature>
<evidence type="ECO:0000256" key="2">
    <source>
        <dbReference type="SAM" id="MobiDB-lite"/>
    </source>
</evidence>
<dbReference type="EMBL" id="UZAU01000053">
    <property type="status" value="NOT_ANNOTATED_CDS"/>
    <property type="molecule type" value="Genomic_DNA"/>
</dbReference>
<dbReference type="PROSITE" id="PS50878">
    <property type="entry name" value="RT_POL"/>
    <property type="match status" value="1"/>
</dbReference>
<reference evidence="5" key="1">
    <citation type="submission" date="2018-11" db="EMBL/GenBank/DDBJ databases">
        <authorList>
            <person name="Grassa J C."/>
        </authorList>
    </citation>
    <scope>NUCLEOTIDE SEQUENCE [LARGE SCALE GENOMIC DNA]</scope>
</reference>
<dbReference type="SUPFAM" id="SSF56219">
    <property type="entry name" value="DNase I-like"/>
    <property type="match status" value="1"/>
</dbReference>
<dbReference type="Gene3D" id="3.30.420.10">
    <property type="entry name" value="Ribonuclease H-like superfamily/Ribonuclease H"/>
    <property type="match status" value="1"/>
</dbReference>
<dbReference type="CDD" id="cd06222">
    <property type="entry name" value="RNase_H_like"/>
    <property type="match status" value="1"/>
</dbReference>
<dbReference type="InterPro" id="IPR036397">
    <property type="entry name" value="RNaseH_sf"/>
</dbReference>
<reference evidence="5" key="2">
    <citation type="submission" date="2021-03" db="UniProtKB">
        <authorList>
            <consortium name="EnsemblPlants"/>
        </authorList>
    </citation>
    <scope>IDENTIFICATION</scope>
</reference>
<dbReference type="Pfam" id="PF13966">
    <property type="entry name" value="zf-RVT"/>
    <property type="match status" value="1"/>
</dbReference>
<feature type="domain" description="Reverse transcriptase" evidence="4">
    <location>
        <begin position="1042"/>
        <end position="1308"/>
    </location>
</feature>
<feature type="compositionally biased region" description="Low complexity" evidence="2">
    <location>
        <begin position="550"/>
        <end position="559"/>
    </location>
</feature>
<dbReference type="InterPro" id="IPR025836">
    <property type="entry name" value="Zn_knuckle_CX2CX4HX4C"/>
</dbReference>
<dbReference type="GO" id="GO:0003676">
    <property type="term" value="F:nucleic acid binding"/>
    <property type="evidence" value="ECO:0007669"/>
    <property type="project" value="InterPro"/>
</dbReference>
<keyword evidence="1" id="KW-0479">Metal-binding</keyword>
<dbReference type="InterPro" id="IPR036691">
    <property type="entry name" value="Endo/exonu/phosph_ase_sf"/>
</dbReference>
<dbReference type="Proteomes" id="UP000596661">
    <property type="component" value="Chromosome 1"/>
</dbReference>
<evidence type="ECO:0000313" key="5">
    <source>
        <dbReference type="EnsemblPlants" id="cds.evm.model.01.1890"/>
    </source>
</evidence>
<organism evidence="5 6">
    <name type="scientific">Cannabis sativa</name>
    <name type="common">Hemp</name>
    <name type="synonym">Marijuana</name>
    <dbReference type="NCBI Taxonomy" id="3483"/>
    <lineage>
        <taxon>Eukaryota</taxon>
        <taxon>Viridiplantae</taxon>
        <taxon>Streptophyta</taxon>
        <taxon>Embryophyta</taxon>
        <taxon>Tracheophyta</taxon>
        <taxon>Spermatophyta</taxon>
        <taxon>Magnoliopsida</taxon>
        <taxon>eudicotyledons</taxon>
        <taxon>Gunneridae</taxon>
        <taxon>Pentapetalae</taxon>
        <taxon>rosids</taxon>
        <taxon>fabids</taxon>
        <taxon>Rosales</taxon>
        <taxon>Cannabaceae</taxon>
        <taxon>Cannabis</taxon>
    </lineage>
</organism>
<protein>
    <recommendedName>
        <fullName evidence="7">Reverse transcriptase</fullName>
    </recommendedName>
</protein>
<evidence type="ECO:0000259" key="3">
    <source>
        <dbReference type="PROSITE" id="PS50158"/>
    </source>
</evidence>
<name>A0A803NIW9_CANSA</name>
<dbReference type="PANTHER" id="PTHR33116">
    <property type="entry name" value="REVERSE TRANSCRIPTASE ZINC-BINDING DOMAIN-CONTAINING PROTEIN-RELATED-RELATED"/>
    <property type="match status" value="1"/>
</dbReference>
<accession>A0A803NIW9</accession>
<feature type="domain" description="CCHC-type" evidence="3">
    <location>
        <begin position="197"/>
        <end position="210"/>
    </location>
</feature>
<dbReference type="InterPro" id="IPR005135">
    <property type="entry name" value="Endo/exonuclease/phosphatase"/>
</dbReference>
<dbReference type="Gene3D" id="3.60.10.10">
    <property type="entry name" value="Endonuclease/exonuclease/phosphatase"/>
    <property type="match status" value="1"/>
</dbReference>
<evidence type="ECO:0000256" key="1">
    <source>
        <dbReference type="PROSITE-ProRule" id="PRU00047"/>
    </source>
</evidence>